<accession>A0A0E9RFV0</accession>
<protein>
    <submittedName>
        <fullName evidence="1">Uncharacterized protein</fullName>
    </submittedName>
</protein>
<evidence type="ECO:0000313" key="1">
    <source>
        <dbReference type="EMBL" id="JAH27697.1"/>
    </source>
</evidence>
<reference evidence="1" key="2">
    <citation type="journal article" date="2015" name="Fish Shellfish Immunol.">
        <title>Early steps in the European eel (Anguilla anguilla)-Vibrio vulnificus interaction in the gills: Role of the RtxA13 toxin.</title>
        <authorList>
            <person name="Callol A."/>
            <person name="Pajuelo D."/>
            <person name="Ebbesson L."/>
            <person name="Teles M."/>
            <person name="MacKenzie S."/>
            <person name="Amaro C."/>
        </authorList>
    </citation>
    <scope>NUCLEOTIDE SEQUENCE</scope>
</reference>
<dbReference type="EMBL" id="GBXM01080880">
    <property type="protein sequence ID" value="JAH27697.1"/>
    <property type="molecule type" value="Transcribed_RNA"/>
</dbReference>
<reference evidence="1" key="1">
    <citation type="submission" date="2014-11" db="EMBL/GenBank/DDBJ databases">
        <authorList>
            <person name="Amaro Gonzalez C."/>
        </authorList>
    </citation>
    <scope>NUCLEOTIDE SEQUENCE</scope>
</reference>
<name>A0A0E9RFV0_ANGAN</name>
<proteinExistence type="predicted"/>
<sequence>MFSVPLRCSTNIKVNILGLLTGELENPGEFSLLKDILLYYLKTAQHIGGQWPCMATDTQRECSFWLNFEYNL</sequence>
<organism evidence="1">
    <name type="scientific">Anguilla anguilla</name>
    <name type="common">European freshwater eel</name>
    <name type="synonym">Muraena anguilla</name>
    <dbReference type="NCBI Taxonomy" id="7936"/>
    <lineage>
        <taxon>Eukaryota</taxon>
        <taxon>Metazoa</taxon>
        <taxon>Chordata</taxon>
        <taxon>Craniata</taxon>
        <taxon>Vertebrata</taxon>
        <taxon>Euteleostomi</taxon>
        <taxon>Actinopterygii</taxon>
        <taxon>Neopterygii</taxon>
        <taxon>Teleostei</taxon>
        <taxon>Anguilliformes</taxon>
        <taxon>Anguillidae</taxon>
        <taxon>Anguilla</taxon>
    </lineage>
</organism>
<dbReference type="AlphaFoldDB" id="A0A0E9RFV0"/>